<evidence type="ECO:0000313" key="2">
    <source>
        <dbReference type="EMBL" id="KIM94585.1"/>
    </source>
</evidence>
<sequence length="140" mass="15828">MLVENSPVLVTKNLYEAMMALRPAREHIVLWIDSLCINQSDDKEKSWQVKLIADIYRQAYKAVAWIGLADRGSDSVMDYLNSLGAKAEACGMDNDPELCREVWQKLALRPPTTRDQSQSMLIIRTPAGKTLMIFQETAVI</sequence>
<reference evidence="2 3" key="1">
    <citation type="submission" date="2014-04" db="EMBL/GenBank/DDBJ databases">
        <authorList>
            <consortium name="DOE Joint Genome Institute"/>
            <person name="Kuo A."/>
            <person name="Martino E."/>
            <person name="Perotto S."/>
            <person name="Kohler A."/>
            <person name="Nagy L.G."/>
            <person name="Floudas D."/>
            <person name="Copeland A."/>
            <person name="Barry K.W."/>
            <person name="Cichocki N."/>
            <person name="Veneault-Fourrey C."/>
            <person name="LaButti K."/>
            <person name="Lindquist E.A."/>
            <person name="Lipzen A."/>
            <person name="Lundell T."/>
            <person name="Morin E."/>
            <person name="Murat C."/>
            <person name="Sun H."/>
            <person name="Tunlid A."/>
            <person name="Henrissat B."/>
            <person name="Grigoriev I.V."/>
            <person name="Hibbett D.S."/>
            <person name="Martin F."/>
            <person name="Nordberg H.P."/>
            <person name="Cantor M.N."/>
            <person name="Hua S.X."/>
        </authorList>
    </citation>
    <scope>NUCLEOTIDE SEQUENCE [LARGE SCALE GENOMIC DNA]</scope>
    <source>
        <strain evidence="2 3">Zn</strain>
    </source>
</reference>
<dbReference type="HOGENOM" id="CLU_1835734_0_0_1"/>
<dbReference type="STRING" id="913774.A0A0C3GEK9"/>
<dbReference type="InParanoid" id="A0A0C3GEK9"/>
<gene>
    <name evidence="2" type="ORF">OIDMADRAFT_135654</name>
</gene>
<evidence type="ECO:0000313" key="3">
    <source>
        <dbReference type="Proteomes" id="UP000054321"/>
    </source>
</evidence>
<dbReference type="EMBL" id="KN832889">
    <property type="protein sequence ID" value="KIM94585.1"/>
    <property type="molecule type" value="Genomic_DNA"/>
</dbReference>
<keyword evidence="3" id="KW-1185">Reference proteome</keyword>
<reference evidence="3" key="2">
    <citation type="submission" date="2015-01" db="EMBL/GenBank/DDBJ databases">
        <title>Evolutionary Origins and Diversification of the Mycorrhizal Mutualists.</title>
        <authorList>
            <consortium name="DOE Joint Genome Institute"/>
            <consortium name="Mycorrhizal Genomics Consortium"/>
            <person name="Kohler A."/>
            <person name="Kuo A."/>
            <person name="Nagy L.G."/>
            <person name="Floudas D."/>
            <person name="Copeland A."/>
            <person name="Barry K.W."/>
            <person name="Cichocki N."/>
            <person name="Veneault-Fourrey C."/>
            <person name="LaButti K."/>
            <person name="Lindquist E.A."/>
            <person name="Lipzen A."/>
            <person name="Lundell T."/>
            <person name="Morin E."/>
            <person name="Murat C."/>
            <person name="Riley R."/>
            <person name="Ohm R."/>
            <person name="Sun H."/>
            <person name="Tunlid A."/>
            <person name="Henrissat B."/>
            <person name="Grigoriev I.V."/>
            <person name="Hibbett D.S."/>
            <person name="Martin F."/>
        </authorList>
    </citation>
    <scope>NUCLEOTIDE SEQUENCE [LARGE SCALE GENOMIC DNA]</scope>
    <source>
        <strain evidence="3">Zn</strain>
    </source>
</reference>
<dbReference type="AlphaFoldDB" id="A0A0C3GEK9"/>
<dbReference type="InterPro" id="IPR010730">
    <property type="entry name" value="HET"/>
</dbReference>
<dbReference type="Proteomes" id="UP000054321">
    <property type="component" value="Unassembled WGS sequence"/>
</dbReference>
<evidence type="ECO:0000259" key="1">
    <source>
        <dbReference type="Pfam" id="PF06985"/>
    </source>
</evidence>
<name>A0A0C3GEK9_OIDMZ</name>
<dbReference type="Pfam" id="PF06985">
    <property type="entry name" value="HET"/>
    <property type="match status" value="1"/>
</dbReference>
<dbReference type="PANTHER" id="PTHR24148">
    <property type="entry name" value="ANKYRIN REPEAT DOMAIN-CONTAINING PROTEIN 39 HOMOLOG-RELATED"/>
    <property type="match status" value="1"/>
</dbReference>
<dbReference type="InterPro" id="IPR052895">
    <property type="entry name" value="HetReg/Transcr_Mod"/>
</dbReference>
<organism evidence="2 3">
    <name type="scientific">Oidiodendron maius (strain Zn)</name>
    <dbReference type="NCBI Taxonomy" id="913774"/>
    <lineage>
        <taxon>Eukaryota</taxon>
        <taxon>Fungi</taxon>
        <taxon>Dikarya</taxon>
        <taxon>Ascomycota</taxon>
        <taxon>Pezizomycotina</taxon>
        <taxon>Leotiomycetes</taxon>
        <taxon>Leotiomycetes incertae sedis</taxon>
        <taxon>Myxotrichaceae</taxon>
        <taxon>Oidiodendron</taxon>
    </lineage>
</organism>
<dbReference type="PANTHER" id="PTHR24148:SF82">
    <property type="entry name" value="HETEROKARYON INCOMPATIBILITY DOMAIN-CONTAINING PROTEIN"/>
    <property type="match status" value="1"/>
</dbReference>
<protein>
    <recommendedName>
        <fullName evidence="1">Heterokaryon incompatibility domain-containing protein</fullName>
    </recommendedName>
</protein>
<proteinExistence type="predicted"/>
<accession>A0A0C3GEK9</accession>
<dbReference type="OrthoDB" id="2157530at2759"/>
<feature type="domain" description="Heterokaryon incompatibility" evidence="1">
    <location>
        <begin position="4"/>
        <end position="90"/>
    </location>
</feature>